<evidence type="ECO:0000259" key="3">
    <source>
        <dbReference type="Pfam" id="PF01266"/>
    </source>
</evidence>
<dbReference type="Gene3D" id="3.50.50.60">
    <property type="entry name" value="FAD/NAD(P)-binding domain"/>
    <property type="match status" value="1"/>
</dbReference>
<dbReference type="OrthoDB" id="9804379at2"/>
<feature type="domain" description="FAD dependent oxidoreductase central" evidence="6">
    <location>
        <begin position="368"/>
        <end position="423"/>
    </location>
</feature>
<dbReference type="RefSeq" id="WP_125230788.1">
    <property type="nucleotide sequence ID" value="NZ_RWJI01000001.1"/>
</dbReference>
<dbReference type="InterPro" id="IPR006076">
    <property type="entry name" value="FAD-dep_OxRdtase"/>
</dbReference>
<dbReference type="InterPro" id="IPR036188">
    <property type="entry name" value="FAD/NAD-bd_sf"/>
</dbReference>
<comment type="caution">
    <text evidence="7">The sequence shown here is derived from an EMBL/GenBank/DDBJ whole genome shotgun (WGS) entry which is preliminary data.</text>
</comment>
<sequence length="814" mass="89301">MAELPKKAKVVIVGGGVIGCSIAYHLTKIGWDDVVLLERKQLTSGTTWHAAGLVGQLRPSINMTKLAKYTGELYRGLEAETGQATGYRQCGSISMATNAERFEELKRSASMAKVFDLPVHVVTPQEIKELAQIVNVDDVVGGIHIPSDGYANAVDITQALAKGARTGGAKIFENTKVTKIRHNGERVTGVDTEHGSIDADYVVICGGMWTRDLAASIGVAAPLHACEHYYVLFEGVEGIDNTLPVLRDYDYCGYYKYDAGKLLVGAFEPNARPWGMDGISEDFCFDEIAGSFEHFEPLLMDAMRRVPALEKAGIQKFFCGPESFTPDVRYHLGESAELKGCFVAAGLNSIGLQSAGGVGKVMADWIRDGIPPADLWTVDIRRNMPFQINRKYLRERVTESLGLLYATHYPFKQYETARGVRRSAIHDRLVAAGACHGEAFGWERPNWYGAPGSTPKYEYSYGRQNWFEANAEECKAVREAVGLFDQSSFAKFRLEGRDACAVLNRVCANDVDVAPGKLIYTQWLNDKGGIEADLTVTRLSQTAYLIVTGAETETKDFNWLSRHIPEGSHAILTNVSSAMGVISIMGPNARALLQSICPNDLSHEAFPFATSQEIELGYAIVRASRITYVGELGWELYIPTEFMTGVYDEIVAAGAAFGLKHCGYHALNALRMEKAYRHWGHDITDEDTPLEAGLGFAVKMDKTGGFIGREALVKQKEEGLKQKLVQFLLKSPEPMLYHNEPIWQGDRIAGYIRSGMYAHTLGASCGLGYVTAADDGVVGPIGADDYEIEIAGVRYPVTASLKPLYDPSNARIKI</sequence>
<dbReference type="AlphaFoldDB" id="A0A426RUU6"/>
<dbReference type="InterPro" id="IPR032503">
    <property type="entry name" value="FAO_M"/>
</dbReference>
<dbReference type="InterPro" id="IPR029043">
    <property type="entry name" value="GcvT/YgfZ_C"/>
</dbReference>
<feature type="domain" description="FAD dependent oxidoreductase" evidence="3">
    <location>
        <begin position="9"/>
        <end position="365"/>
    </location>
</feature>
<keyword evidence="2" id="KW-0560">Oxidoreductase</keyword>
<evidence type="ECO:0000313" key="7">
    <source>
        <dbReference type="EMBL" id="RRQ52773.1"/>
    </source>
</evidence>
<gene>
    <name evidence="7" type="ORF">D7D48_08130</name>
</gene>
<accession>A0A426RUU6</accession>
<dbReference type="SUPFAM" id="SSF103025">
    <property type="entry name" value="Folate-binding domain"/>
    <property type="match status" value="1"/>
</dbReference>
<dbReference type="Pfam" id="PF01571">
    <property type="entry name" value="GCV_T"/>
    <property type="match status" value="1"/>
</dbReference>
<organism evidence="7 8">
    <name type="scientific">Sphingorhabdus wooponensis</name>
    <dbReference type="NCBI Taxonomy" id="940136"/>
    <lineage>
        <taxon>Bacteria</taxon>
        <taxon>Pseudomonadati</taxon>
        <taxon>Pseudomonadota</taxon>
        <taxon>Alphaproteobacteria</taxon>
        <taxon>Sphingomonadales</taxon>
        <taxon>Sphingomonadaceae</taxon>
        <taxon>Sphingorhabdus</taxon>
    </lineage>
</organism>
<dbReference type="PANTHER" id="PTHR43757:SF15">
    <property type="entry name" value="PYRUVATE DEHYDROGENASE PHOSPHATASE REGULATORY SUBUNIT, MITOCHONDRIAL-LIKE"/>
    <property type="match status" value="1"/>
</dbReference>
<dbReference type="InterPro" id="IPR013977">
    <property type="entry name" value="GcvT_C"/>
</dbReference>
<evidence type="ECO:0000259" key="4">
    <source>
        <dbReference type="Pfam" id="PF01571"/>
    </source>
</evidence>
<dbReference type="Pfam" id="PF01266">
    <property type="entry name" value="DAO"/>
    <property type="match status" value="1"/>
</dbReference>
<dbReference type="PROSITE" id="PS51257">
    <property type="entry name" value="PROKAR_LIPOPROTEIN"/>
    <property type="match status" value="1"/>
</dbReference>
<dbReference type="InterPro" id="IPR027266">
    <property type="entry name" value="TrmE/GcvT-like"/>
</dbReference>
<dbReference type="GO" id="GO:0016491">
    <property type="term" value="F:oxidoreductase activity"/>
    <property type="evidence" value="ECO:0007669"/>
    <property type="project" value="UniProtKB-KW"/>
</dbReference>
<dbReference type="InterPro" id="IPR028896">
    <property type="entry name" value="GcvT/YgfZ/DmdA"/>
</dbReference>
<proteinExistence type="inferred from homology"/>
<dbReference type="SUPFAM" id="SSF101790">
    <property type="entry name" value="Aminomethyltransferase beta-barrel domain"/>
    <property type="match status" value="1"/>
</dbReference>
<dbReference type="Gene3D" id="3.30.9.10">
    <property type="entry name" value="D-Amino Acid Oxidase, subunit A, domain 2"/>
    <property type="match status" value="1"/>
</dbReference>
<dbReference type="SUPFAM" id="SSF51905">
    <property type="entry name" value="FAD/NAD(P)-binding domain"/>
    <property type="match status" value="1"/>
</dbReference>
<dbReference type="InterPro" id="IPR006222">
    <property type="entry name" value="GCVT_N"/>
</dbReference>
<evidence type="ECO:0000313" key="8">
    <source>
        <dbReference type="Proteomes" id="UP000268553"/>
    </source>
</evidence>
<dbReference type="Gene3D" id="3.30.70.1400">
    <property type="entry name" value="Aminomethyltransferase beta-barrel domains"/>
    <property type="match status" value="1"/>
</dbReference>
<keyword evidence="8" id="KW-1185">Reference proteome</keyword>
<evidence type="ECO:0000256" key="2">
    <source>
        <dbReference type="ARBA" id="ARBA00023002"/>
    </source>
</evidence>
<feature type="domain" description="GCVT N-terminal" evidence="4">
    <location>
        <begin position="425"/>
        <end position="702"/>
    </location>
</feature>
<dbReference type="PANTHER" id="PTHR43757">
    <property type="entry name" value="AMINOMETHYLTRANSFERASE"/>
    <property type="match status" value="1"/>
</dbReference>
<evidence type="ECO:0000256" key="1">
    <source>
        <dbReference type="ARBA" id="ARBA00008609"/>
    </source>
</evidence>
<reference evidence="7 8" key="1">
    <citation type="submission" date="2018-12" db="EMBL/GenBank/DDBJ databases">
        <authorList>
            <person name="Kim S.-J."/>
            <person name="Jung G.-Y."/>
        </authorList>
    </citation>
    <scope>NUCLEOTIDE SEQUENCE [LARGE SCALE GENOMIC DNA]</scope>
    <source>
        <strain evidence="7 8">03SU3-P</strain>
    </source>
</reference>
<dbReference type="Gene3D" id="3.30.1360.120">
    <property type="entry name" value="Probable tRNA modification gtpase trme, domain 1"/>
    <property type="match status" value="1"/>
</dbReference>
<evidence type="ECO:0000259" key="5">
    <source>
        <dbReference type="Pfam" id="PF08669"/>
    </source>
</evidence>
<dbReference type="Pfam" id="PF16350">
    <property type="entry name" value="FAO_M"/>
    <property type="match status" value="1"/>
</dbReference>
<name>A0A426RUU6_9SPHN</name>
<protein>
    <submittedName>
        <fullName evidence="7">FAD-dependent oxidoreductase</fullName>
    </submittedName>
</protein>
<dbReference type="SUPFAM" id="SSF54373">
    <property type="entry name" value="FAD-linked reductases, C-terminal domain"/>
    <property type="match status" value="1"/>
</dbReference>
<dbReference type="Pfam" id="PF08669">
    <property type="entry name" value="GCV_T_C"/>
    <property type="match status" value="1"/>
</dbReference>
<dbReference type="Gene3D" id="2.40.30.110">
    <property type="entry name" value="Aminomethyltransferase beta-barrel domains"/>
    <property type="match status" value="1"/>
</dbReference>
<dbReference type="EMBL" id="RWJI01000001">
    <property type="protein sequence ID" value="RRQ52773.1"/>
    <property type="molecule type" value="Genomic_DNA"/>
</dbReference>
<comment type="similarity">
    <text evidence="1">Belongs to the GcvT family.</text>
</comment>
<feature type="domain" description="Aminomethyltransferase C-terminal" evidence="5">
    <location>
        <begin position="723"/>
        <end position="806"/>
    </location>
</feature>
<evidence type="ECO:0000259" key="6">
    <source>
        <dbReference type="Pfam" id="PF16350"/>
    </source>
</evidence>
<dbReference type="Proteomes" id="UP000268553">
    <property type="component" value="Unassembled WGS sequence"/>
</dbReference>